<accession>A0A267FFT3</accession>
<evidence type="ECO:0000313" key="14">
    <source>
        <dbReference type="Proteomes" id="UP000215902"/>
    </source>
</evidence>
<dbReference type="EMBL" id="NIVC01002939">
    <property type="protein sequence ID" value="PAA54283.1"/>
    <property type="molecule type" value="Genomic_DNA"/>
</dbReference>
<dbReference type="InterPro" id="IPR023395">
    <property type="entry name" value="MCP_dom_sf"/>
</dbReference>
<keyword evidence="14" id="KW-1185">Reference proteome</keyword>
<name>A0A267FFT3_9PLAT</name>
<dbReference type="PANTHER" id="PTHR46131:SF1">
    <property type="entry name" value="SD08549P"/>
    <property type="match status" value="1"/>
</dbReference>
<feature type="repeat" description="Solcar" evidence="10">
    <location>
        <begin position="40"/>
        <end position="120"/>
    </location>
</feature>
<feature type="repeat" description="Solcar" evidence="10">
    <location>
        <begin position="134"/>
        <end position="233"/>
    </location>
</feature>
<gene>
    <name evidence="13" type="ORF">BOX15_Mlig021763g1</name>
    <name evidence="12" type="ORF">BOX15_Mlig021763g3</name>
</gene>
<dbReference type="OrthoDB" id="2139348at2759"/>
<dbReference type="Gene3D" id="1.50.40.10">
    <property type="entry name" value="Mitochondrial carrier domain"/>
    <property type="match status" value="1"/>
</dbReference>
<dbReference type="PROSITE" id="PS50920">
    <property type="entry name" value="SOLCAR"/>
    <property type="match status" value="2"/>
</dbReference>
<dbReference type="AlphaFoldDB" id="A0A267FFT3"/>
<feature type="non-terminal residue" evidence="13">
    <location>
        <position position="1"/>
    </location>
</feature>
<evidence type="ECO:0000256" key="5">
    <source>
        <dbReference type="ARBA" id="ARBA00022737"/>
    </source>
</evidence>
<dbReference type="GO" id="GO:0005743">
    <property type="term" value="C:mitochondrial inner membrane"/>
    <property type="evidence" value="ECO:0007669"/>
    <property type="project" value="UniProtKB-SubCell"/>
</dbReference>
<proteinExistence type="inferred from homology"/>
<dbReference type="GO" id="GO:0051724">
    <property type="term" value="F:NAD transmembrane transporter activity"/>
    <property type="evidence" value="ECO:0007669"/>
    <property type="project" value="TreeGrafter"/>
</dbReference>
<evidence type="ECO:0008006" key="15">
    <source>
        <dbReference type="Google" id="ProtNLM"/>
    </source>
</evidence>
<dbReference type="Pfam" id="PF00153">
    <property type="entry name" value="Mito_carr"/>
    <property type="match status" value="3"/>
</dbReference>
<evidence type="ECO:0000256" key="1">
    <source>
        <dbReference type="ARBA" id="ARBA00004448"/>
    </source>
</evidence>
<evidence type="ECO:0000313" key="12">
    <source>
        <dbReference type="EMBL" id="PAA54283.1"/>
    </source>
</evidence>
<comment type="subcellular location">
    <subcellularLocation>
        <location evidence="1">Mitochondrion inner membrane</location>
        <topology evidence="1">Multi-pass membrane protein</topology>
    </subcellularLocation>
</comment>
<evidence type="ECO:0000256" key="9">
    <source>
        <dbReference type="ARBA" id="ARBA00023136"/>
    </source>
</evidence>
<keyword evidence="3 11" id="KW-0813">Transport</keyword>
<protein>
    <recommendedName>
        <fullName evidence="15">Mitochondrial carrier protein</fullName>
    </recommendedName>
</protein>
<keyword evidence="5" id="KW-0677">Repeat</keyword>
<evidence type="ECO:0000256" key="2">
    <source>
        <dbReference type="ARBA" id="ARBA00006375"/>
    </source>
</evidence>
<evidence type="ECO:0000256" key="11">
    <source>
        <dbReference type="RuleBase" id="RU000488"/>
    </source>
</evidence>
<comment type="caution">
    <text evidence="13">The sequence shown here is derived from an EMBL/GenBank/DDBJ whole genome shotgun (WGS) entry which is preliminary data.</text>
</comment>
<keyword evidence="9 10" id="KW-0472">Membrane</keyword>
<evidence type="ECO:0000256" key="6">
    <source>
        <dbReference type="ARBA" id="ARBA00022792"/>
    </source>
</evidence>
<dbReference type="InterPro" id="IPR018108">
    <property type="entry name" value="MCP_transmembrane"/>
</dbReference>
<evidence type="ECO:0000256" key="8">
    <source>
        <dbReference type="ARBA" id="ARBA00023128"/>
    </source>
</evidence>
<reference evidence="13 14" key="1">
    <citation type="submission" date="2017-06" db="EMBL/GenBank/DDBJ databases">
        <title>A platform for efficient transgenesis in Macrostomum lignano, a flatworm model organism for stem cell research.</title>
        <authorList>
            <person name="Berezikov E."/>
        </authorList>
    </citation>
    <scope>NUCLEOTIDE SEQUENCE [LARGE SCALE GENOMIC DNA]</scope>
    <source>
        <strain evidence="13">DV1</strain>
        <tissue evidence="13">Whole organism</tissue>
    </source>
</reference>
<evidence type="ECO:0000256" key="4">
    <source>
        <dbReference type="ARBA" id="ARBA00022692"/>
    </source>
</evidence>
<keyword evidence="7" id="KW-1133">Transmembrane helix</keyword>
<organism evidence="13 14">
    <name type="scientific">Macrostomum lignano</name>
    <dbReference type="NCBI Taxonomy" id="282301"/>
    <lineage>
        <taxon>Eukaryota</taxon>
        <taxon>Metazoa</taxon>
        <taxon>Spiralia</taxon>
        <taxon>Lophotrochozoa</taxon>
        <taxon>Platyhelminthes</taxon>
        <taxon>Rhabditophora</taxon>
        <taxon>Macrostomorpha</taxon>
        <taxon>Macrostomida</taxon>
        <taxon>Macrostomidae</taxon>
        <taxon>Macrostomum</taxon>
    </lineage>
</organism>
<dbReference type="SUPFAM" id="SSF103506">
    <property type="entry name" value="Mitochondrial carrier"/>
    <property type="match status" value="1"/>
</dbReference>
<keyword evidence="6" id="KW-0999">Mitochondrion inner membrane</keyword>
<evidence type="ECO:0000256" key="10">
    <source>
        <dbReference type="PROSITE-ProRule" id="PRU00282"/>
    </source>
</evidence>
<dbReference type="PANTHER" id="PTHR46131">
    <property type="entry name" value="SD08549P"/>
    <property type="match status" value="1"/>
</dbReference>
<dbReference type="EMBL" id="NIVC01001121">
    <property type="protein sequence ID" value="PAA72007.1"/>
    <property type="molecule type" value="Genomic_DNA"/>
</dbReference>
<sequence>ARPCRIMQQQQQQQQALWPRPAVSVSTAAVPAAPPAASVLTASQCYICGALSAAANVSVSFPLNKIVFRQQLHYCRFASAAKQVLVTEFGTLYRGALPPLLQRASNLGIMFGCYAIARQHLDNSSLLPTVAKNAAVARAVMAASVAGACEAALMPFERIQTLLQMGNGRHSTVSSAYGHRRATNLYRDTFHAFCELRKRYGVPELYRGLSAVLLRNSTSTALYFGLREQTRHWLPPAADSSTRSSNVCGFVQGACIGGFVSTLVYPLNVAKSHMQARVGGGYLSLSEVLSGLVSERNGRLTGLMRGSPANCFRAMLSWGVVTAAYDWLADRLFAASACGSVRLRG</sequence>
<keyword evidence="8" id="KW-0496">Mitochondrion</keyword>
<comment type="similarity">
    <text evidence="2 11">Belongs to the mitochondrial carrier (TC 2.A.29) family.</text>
</comment>
<evidence type="ECO:0000313" key="13">
    <source>
        <dbReference type="EMBL" id="PAA72007.1"/>
    </source>
</evidence>
<dbReference type="Proteomes" id="UP000215902">
    <property type="component" value="Unassembled WGS sequence"/>
</dbReference>
<keyword evidence="4 10" id="KW-0812">Transmembrane</keyword>
<evidence type="ECO:0000256" key="3">
    <source>
        <dbReference type="ARBA" id="ARBA00022448"/>
    </source>
</evidence>
<evidence type="ECO:0000256" key="7">
    <source>
        <dbReference type="ARBA" id="ARBA00022989"/>
    </source>
</evidence>
<dbReference type="InterPro" id="IPR052465">
    <property type="entry name" value="Mito_NAD+_Carrier"/>
</dbReference>